<organism evidence="2 3">
    <name type="scientific">Alteromonas marina</name>
    <dbReference type="NCBI Taxonomy" id="203795"/>
    <lineage>
        <taxon>Bacteria</taxon>
        <taxon>Pseudomonadati</taxon>
        <taxon>Pseudomonadota</taxon>
        <taxon>Gammaproteobacteria</taxon>
        <taxon>Alteromonadales</taxon>
        <taxon>Alteromonadaceae</taxon>
        <taxon>Alteromonas/Salinimonas group</taxon>
        <taxon>Alteromonas</taxon>
    </lineage>
</organism>
<proteinExistence type="predicted"/>
<dbReference type="AlphaFoldDB" id="A0A0B3YIS0"/>
<name>A0A0B3YIS0_9ALTE</name>
<protein>
    <submittedName>
        <fullName evidence="2">Asp/Glu/hydantoin racemase</fullName>
    </submittedName>
</protein>
<dbReference type="SMART" id="SM00903">
    <property type="entry name" value="Flavin_Reduct"/>
    <property type="match status" value="1"/>
</dbReference>
<dbReference type="Proteomes" id="UP000031197">
    <property type="component" value="Unassembled WGS sequence"/>
</dbReference>
<dbReference type="GO" id="GO:0016646">
    <property type="term" value="F:oxidoreductase activity, acting on the CH-NH group of donors, NAD or NADP as acceptor"/>
    <property type="evidence" value="ECO:0007669"/>
    <property type="project" value="UniProtKB-ARBA"/>
</dbReference>
<sequence length="207" mass="22661">MSQTHFYQPKEGHGLAHDPFNAIIAPRPIGWISTKSKAGVLNLAPYSFFNALNYTPPIIGFSVVGSKKDSLVNVQETGEFCWNLVSEDLVDAMNTTSKPLAPEESEFDHAGLQTVESEVVSVPRVKASKVSMECQLTDVVQLKSASGDEVNSWFIMGEVVGVHIDKSLIENGVYSTLKSAPVTRGGGRGDYYTISRENFFEMLRPEG</sequence>
<dbReference type="PANTHER" id="PTHR43812:SF2">
    <property type="entry name" value="FLAVIN REDUCTASE LIKE DOMAIN-CONTAINING PROTEIN"/>
    <property type="match status" value="1"/>
</dbReference>
<dbReference type="GO" id="GO:0010181">
    <property type="term" value="F:FMN binding"/>
    <property type="evidence" value="ECO:0007669"/>
    <property type="project" value="InterPro"/>
</dbReference>
<gene>
    <name evidence="2" type="ORF">RJ41_00495</name>
</gene>
<dbReference type="OrthoDB" id="9794638at2"/>
<reference evidence="2 3" key="1">
    <citation type="submission" date="2014-12" db="EMBL/GenBank/DDBJ databases">
        <title>Genome sequencing of Alteromonas marina AD001.</title>
        <authorList>
            <person name="Adrian T.G.S."/>
            <person name="Chan K.G."/>
        </authorList>
    </citation>
    <scope>NUCLEOTIDE SEQUENCE [LARGE SCALE GENOMIC DNA]</scope>
    <source>
        <strain evidence="2 3">AD001</strain>
    </source>
</reference>
<evidence type="ECO:0000259" key="1">
    <source>
        <dbReference type="SMART" id="SM00903"/>
    </source>
</evidence>
<feature type="domain" description="Flavin reductase like" evidence="1">
    <location>
        <begin position="22"/>
        <end position="176"/>
    </location>
</feature>
<evidence type="ECO:0000313" key="2">
    <source>
        <dbReference type="EMBL" id="KHT57844.1"/>
    </source>
</evidence>
<dbReference type="Pfam" id="PF01613">
    <property type="entry name" value="Flavin_Reduct"/>
    <property type="match status" value="1"/>
</dbReference>
<accession>A0A0B3YIS0</accession>
<dbReference type="InterPro" id="IPR002563">
    <property type="entry name" value="Flavin_Rdtase-like_dom"/>
</dbReference>
<keyword evidence="3" id="KW-1185">Reference proteome</keyword>
<evidence type="ECO:0000313" key="3">
    <source>
        <dbReference type="Proteomes" id="UP000031197"/>
    </source>
</evidence>
<dbReference type="PANTHER" id="PTHR43812">
    <property type="entry name" value="BLR2425 PROTEIN"/>
    <property type="match status" value="1"/>
</dbReference>
<dbReference type="RefSeq" id="WP_039216241.1">
    <property type="nucleotide sequence ID" value="NZ_JWLW01000001.1"/>
</dbReference>
<dbReference type="SUPFAM" id="SSF50475">
    <property type="entry name" value="FMN-binding split barrel"/>
    <property type="match status" value="1"/>
</dbReference>
<comment type="caution">
    <text evidence="2">The sequence shown here is derived from an EMBL/GenBank/DDBJ whole genome shotgun (WGS) entry which is preliminary data.</text>
</comment>
<dbReference type="EMBL" id="JWLW01000001">
    <property type="protein sequence ID" value="KHT57844.1"/>
    <property type="molecule type" value="Genomic_DNA"/>
</dbReference>
<dbReference type="InterPro" id="IPR012349">
    <property type="entry name" value="Split_barrel_FMN-bd"/>
</dbReference>
<dbReference type="Gene3D" id="2.30.110.10">
    <property type="entry name" value="Electron Transport, Fmn-binding Protein, Chain A"/>
    <property type="match status" value="1"/>
</dbReference>